<protein>
    <submittedName>
        <fullName evidence="1">Uncharacterized protein</fullName>
    </submittedName>
</protein>
<keyword evidence="2" id="KW-1185">Reference proteome</keyword>
<gene>
    <name evidence="1" type="ORF">GCM10025770_08300</name>
</gene>
<comment type="caution">
    <text evidence="1">The sequence shown here is derived from an EMBL/GenBank/DDBJ whole genome shotgun (WGS) entry which is preliminary data.</text>
</comment>
<organism evidence="1 2">
    <name type="scientific">Viridibacterium curvum</name>
    <dbReference type="NCBI Taxonomy" id="1101404"/>
    <lineage>
        <taxon>Bacteria</taxon>
        <taxon>Pseudomonadati</taxon>
        <taxon>Pseudomonadota</taxon>
        <taxon>Betaproteobacteria</taxon>
        <taxon>Rhodocyclales</taxon>
        <taxon>Rhodocyclaceae</taxon>
        <taxon>Viridibacterium</taxon>
    </lineage>
</organism>
<proteinExistence type="predicted"/>
<dbReference type="EMBL" id="BAABLD010000003">
    <property type="protein sequence ID" value="GAA5160510.1"/>
    <property type="molecule type" value="Genomic_DNA"/>
</dbReference>
<accession>A0ABP9QE96</accession>
<evidence type="ECO:0000313" key="1">
    <source>
        <dbReference type="EMBL" id="GAA5160510.1"/>
    </source>
</evidence>
<sequence length="197" mass="21286">MLLKDAMRTRQVDNVANVALGEVQASTAELGSFEEIPGSSALRAPLTVNQTYALGSGSKEAGSTRNYLYFEPATRSASWLRPSMDSVILSSIALPSTDYGEKKKDAIVFVHVTIDKDTNSDDRLTASDTKRIAVSSPNGKNYRVLVDNADRLNEATLLASGRLLILYSTGTKLSAIELDPKDLSSPLTEYEVPTALK</sequence>
<evidence type="ECO:0000313" key="2">
    <source>
        <dbReference type="Proteomes" id="UP001500547"/>
    </source>
</evidence>
<reference evidence="2" key="1">
    <citation type="journal article" date="2019" name="Int. J. Syst. Evol. Microbiol.">
        <title>The Global Catalogue of Microorganisms (GCM) 10K type strain sequencing project: providing services to taxonomists for standard genome sequencing and annotation.</title>
        <authorList>
            <consortium name="The Broad Institute Genomics Platform"/>
            <consortium name="The Broad Institute Genome Sequencing Center for Infectious Disease"/>
            <person name="Wu L."/>
            <person name="Ma J."/>
        </authorList>
    </citation>
    <scope>NUCLEOTIDE SEQUENCE [LARGE SCALE GENOMIC DNA]</scope>
    <source>
        <strain evidence="2">JCM 18715</strain>
    </source>
</reference>
<name>A0ABP9QE96_9RHOO</name>
<dbReference type="Proteomes" id="UP001500547">
    <property type="component" value="Unassembled WGS sequence"/>
</dbReference>